<dbReference type="STRING" id="690879.TSACC_22933"/>
<feature type="domain" description="Heme-copper oxidase subunit III family profile" evidence="9">
    <location>
        <begin position="1"/>
        <end position="196"/>
    </location>
</feature>
<evidence type="ECO:0000256" key="5">
    <source>
        <dbReference type="ARBA" id="ARBA00022989"/>
    </source>
</evidence>
<dbReference type="InParanoid" id="A0A146GDA3"/>
<name>A0A146GDA3_TERSA</name>
<dbReference type="InterPro" id="IPR024791">
    <property type="entry name" value="Cyt_c/ubiquinol_Oxase_su3"/>
</dbReference>
<dbReference type="GO" id="GO:0004129">
    <property type="term" value="F:cytochrome-c oxidase activity"/>
    <property type="evidence" value="ECO:0007669"/>
    <property type="project" value="InterPro"/>
</dbReference>
<evidence type="ECO:0000256" key="1">
    <source>
        <dbReference type="ARBA" id="ARBA00004651"/>
    </source>
</evidence>
<evidence type="ECO:0000313" key="10">
    <source>
        <dbReference type="EMBL" id="GAT34508.1"/>
    </source>
</evidence>
<dbReference type="FunCoup" id="A0A146GDA3">
    <property type="interactions" value="222"/>
</dbReference>
<evidence type="ECO:0000256" key="7">
    <source>
        <dbReference type="RuleBase" id="RU003376"/>
    </source>
</evidence>
<dbReference type="RefSeq" id="WP_075080131.1">
    <property type="nucleotide sequence ID" value="NZ_BDCO01000002.1"/>
</dbReference>
<dbReference type="AlphaFoldDB" id="A0A146GDA3"/>
<dbReference type="Pfam" id="PF00510">
    <property type="entry name" value="COX3"/>
    <property type="match status" value="1"/>
</dbReference>
<dbReference type="InterPro" id="IPR013833">
    <property type="entry name" value="Cyt_c_oxidase_su3_a-hlx"/>
</dbReference>
<dbReference type="SUPFAM" id="SSF81452">
    <property type="entry name" value="Cytochrome c oxidase subunit III-like"/>
    <property type="match status" value="1"/>
</dbReference>
<dbReference type="InterPro" id="IPR035973">
    <property type="entry name" value="Cyt_c_oxidase_su3-like_sf"/>
</dbReference>
<dbReference type="OrthoDB" id="9810850at2"/>
<comment type="caution">
    <text evidence="10">The sequence shown here is derived from an EMBL/GenBank/DDBJ whole genome shotgun (WGS) entry which is preliminary data.</text>
</comment>
<dbReference type="InterPro" id="IPR000298">
    <property type="entry name" value="Cyt_c_oxidase-like_su3"/>
</dbReference>
<evidence type="ECO:0000256" key="3">
    <source>
        <dbReference type="ARBA" id="ARBA00022475"/>
    </source>
</evidence>
<organism evidence="10 11">
    <name type="scientific">Terrimicrobium sacchariphilum</name>
    <dbReference type="NCBI Taxonomy" id="690879"/>
    <lineage>
        <taxon>Bacteria</taxon>
        <taxon>Pseudomonadati</taxon>
        <taxon>Verrucomicrobiota</taxon>
        <taxon>Terrimicrobiia</taxon>
        <taxon>Terrimicrobiales</taxon>
        <taxon>Terrimicrobiaceae</taxon>
        <taxon>Terrimicrobium</taxon>
    </lineage>
</organism>
<keyword evidence="6 8" id="KW-0472">Membrane</keyword>
<dbReference type="PANTHER" id="PTHR11403">
    <property type="entry name" value="CYTOCHROME C OXIDASE SUBUNIT III"/>
    <property type="match status" value="1"/>
</dbReference>
<evidence type="ECO:0000256" key="6">
    <source>
        <dbReference type="ARBA" id="ARBA00023136"/>
    </source>
</evidence>
<feature type="transmembrane region" description="Helical" evidence="8">
    <location>
        <begin position="59"/>
        <end position="78"/>
    </location>
</feature>
<keyword evidence="4 7" id="KW-0812">Transmembrane</keyword>
<comment type="similarity">
    <text evidence="2 7">Belongs to the cytochrome c oxidase subunit 3 family.</text>
</comment>
<dbReference type="EMBL" id="BDCO01000002">
    <property type="protein sequence ID" value="GAT34508.1"/>
    <property type="molecule type" value="Genomic_DNA"/>
</dbReference>
<dbReference type="Proteomes" id="UP000076023">
    <property type="component" value="Unassembled WGS sequence"/>
</dbReference>
<keyword evidence="3" id="KW-1003">Cell membrane</keyword>
<comment type="subcellular location">
    <subcellularLocation>
        <location evidence="1 7">Cell membrane</location>
        <topology evidence="1 7">Multi-pass membrane protein</topology>
    </subcellularLocation>
</comment>
<dbReference type="CDD" id="cd00386">
    <property type="entry name" value="Heme_Cu_Oxidase_III_like"/>
    <property type="match status" value="1"/>
</dbReference>
<keyword evidence="5 8" id="KW-1133">Transmembrane helix</keyword>
<dbReference type="PANTHER" id="PTHR11403:SF2">
    <property type="entry name" value="CYTOCHROME BO(3) UBIQUINOL OXIDASE SUBUNIT 3"/>
    <property type="match status" value="1"/>
</dbReference>
<dbReference type="GO" id="GO:0005886">
    <property type="term" value="C:plasma membrane"/>
    <property type="evidence" value="ECO:0007669"/>
    <property type="project" value="UniProtKB-SubCell"/>
</dbReference>
<dbReference type="PROSITE" id="PS50253">
    <property type="entry name" value="COX3"/>
    <property type="match status" value="1"/>
</dbReference>
<evidence type="ECO:0000256" key="4">
    <source>
        <dbReference type="ARBA" id="ARBA00022692"/>
    </source>
</evidence>
<protein>
    <submittedName>
        <fullName evidence="10">Cytochrome c oxidase subunit 3</fullName>
    </submittedName>
</protein>
<reference evidence="11" key="1">
    <citation type="journal article" date="2017" name="Genome Announc.">
        <title>Draft Genome Sequence of Terrimicrobium sacchariphilum NM-5T, a Facultative Anaerobic Soil Bacterium of the Class Spartobacteria.</title>
        <authorList>
            <person name="Qiu Y.L."/>
            <person name="Tourlousse D.M."/>
            <person name="Matsuura N."/>
            <person name="Ohashi A."/>
            <person name="Sekiguchi Y."/>
        </authorList>
    </citation>
    <scope>NUCLEOTIDE SEQUENCE [LARGE SCALE GENOMIC DNA]</scope>
    <source>
        <strain evidence="11">NM-5</strain>
    </source>
</reference>
<evidence type="ECO:0000313" key="11">
    <source>
        <dbReference type="Proteomes" id="UP000076023"/>
    </source>
</evidence>
<accession>A0A146GDA3</accession>
<evidence type="ECO:0000259" key="9">
    <source>
        <dbReference type="PROSITE" id="PS50253"/>
    </source>
</evidence>
<evidence type="ECO:0000256" key="2">
    <source>
        <dbReference type="ARBA" id="ARBA00010581"/>
    </source>
</evidence>
<dbReference type="Gene3D" id="1.20.120.80">
    <property type="entry name" value="Cytochrome c oxidase, subunit III, four-helix bundle"/>
    <property type="match status" value="1"/>
</dbReference>
<feature type="transmembrane region" description="Helical" evidence="8">
    <location>
        <begin position="175"/>
        <end position="195"/>
    </location>
</feature>
<feature type="transmembrane region" description="Helical" evidence="8">
    <location>
        <begin position="90"/>
        <end position="112"/>
    </location>
</feature>
<feature type="transmembrane region" description="Helical" evidence="8">
    <location>
        <begin position="21"/>
        <end position="44"/>
    </location>
</feature>
<sequence length="198" mass="22515">MSSAELTNTDSDWKLPSQRKVGMICLIITESALFTIFVVAYVWYMGKSLNGPFPKEVLHVPWLASIALFGSSFTVTIAEKFLHKGNRALFHVWWLLTIALGAYFVYFTGAEWYHLIYKENLTISTNVFGSTFYALVGLHASHVIIGLILLSIVVISSFRGKLDPGHSEHVEMIAWYWHFVDAIWVVVLTLVYFISVNY</sequence>
<proteinExistence type="inferred from homology"/>
<gene>
    <name evidence="10" type="ORF">TSACC_22933</name>
</gene>
<dbReference type="GO" id="GO:0019646">
    <property type="term" value="P:aerobic electron transport chain"/>
    <property type="evidence" value="ECO:0007669"/>
    <property type="project" value="InterPro"/>
</dbReference>
<keyword evidence="11" id="KW-1185">Reference proteome</keyword>
<evidence type="ECO:0000256" key="8">
    <source>
        <dbReference type="SAM" id="Phobius"/>
    </source>
</evidence>
<feature type="transmembrane region" description="Helical" evidence="8">
    <location>
        <begin position="132"/>
        <end position="155"/>
    </location>
</feature>